<dbReference type="AlphaFoldDB" id="A0AAD8E7K4"/>
<comment type="caution">
    <text evidence="4">The sequence shown here is derived from an EMBL/GenBank/DDBJ whole genome shotgun (WGS) entry which is preliminary data.</text>
</comment>
<dbReference type="InterPro" id="IPR036533">
    <property type="entry name" value="BAG_dom_sf"/>
</dbReference>
<accession>A0AAD8E7K4</accession>
<dbReference type="Proteomes" id="UP001233999">
    <property type="component" value="Unassembled WGS sequence"/>
</dbReference>
<evidence type="ECO:0000256" key="1">
    <source>
        <dbReference type="ARBA" id="ARBA00023186"/>
    </source>
</evidence>
<evidence type="ECO:0000313" key="5">
    <source>
        <dbReference type="Proteomes" id="UP001233999"/>
    </source>
</evidence>
<evidence type="ECO:0000313" key="4">
    <source>
        <dbReference type="EMBL" id="KAJ9580210.1"/>
    </source>
</evidence>
<dbReference type="PANTHER" id="PTHR12329">
    <property type="entry name" value="BCL2-ASSOCIATED ATHANOGENE"/>
    <property type="match status" value="1"/>
</dbReference>
<feature type="compositionally biased region" description="Polar residues" evidence="2">
    <location>
        <begin position="41"/>
        <end position="50"/>
    </location>
</feature>
<proteinExistence type="predicted"/>
<feature type="domain" description="BAG" evidence="3">
    <location>
        <begin position="358"/>
        <end position="436"/>
    </location>
</feature>
<organism evidence="4 5">
    <name type="scientific">Diploptera punctata</name>
    <name type="common">Pacific beetle cockroach</name>
    <dbReference type="NCBI Taxonomy" id="6984"/>
    <lineage>
        <taxon>Eukaryota</taxon>
        <taxon>Metazoa</taxon>
        <taxon>Ecdysozoa</taxon>
        <taxon>Arthropoda</taxon>
        <taxon>Hexapoda</taxon>
        <taxon>Insecta</taxon>
        <taxon>Pterygota</taxon>
        <taxon>Neoptera</taxon>
        <taxon>Polyneoptera</taxon>
        <taxon>Dictyoptera</taxon>
        <taxon>Blattodea</taxon>
        <taxon>Blaberoidea</taxon>
        <taxon>Blaberidae</taxon>
        <taxon>Diplopterinae</taxon>
        <taxon>Diploptera</taxon>
    </lineage>
</organism>
<dbReference type="EMBL" id="JASPKZ010008356">
    <property type="protein sequence ID" value="KAJ9580210.1"/>
    <property type="molecule type" value="Genomic_DNA"/>
</dbReference>
<dbReference type="GO" id="GO:0005829">
    <property type="term" value="C:cytosol"/>
    <property type="evidence" value="ECO:0007669"/>
    <property type="project" value="TreeGrafter"/>
</dbReference>
<dbReference type="GO" id="GO:0000774">
    <property type="term" value="F:adenyl-nucleotide exchange factor activity"/>
    <property type="evidence" value="ECO:0007669"/>
    <property type="project" value="TreeGrafter"/>
</dbReference>
<feature type="compositionally biased region" description="Basic and acidic residues" evidence="2">
    <location>
        <begin position="438"/>
        <end position="455"/>
    </location>
</feature>
<feature type="region of interest" description="Disordered" evidence="2">
    <location>
        <begin position="40"/>
        <end position="66"/>
    </location>
</feature>
<dbReference type="PROSITE" id="PS51035">
    <property type="entry name" value="BAG"/>
    <property type="match status" value="1"/>
</dbReference>
<feature type="compositionally biased region" description="Pro residues" evidence="2">
    <location>
        <begin position="343"/>
        <end position="356"/>
    </location>
</feature>
<feature type="region of interest" description="Disordered" evidence="2">
    <location>
        <begin position="435"/>
        <end position="586"/>
    </location>
</feature>
<feature type="compositionally biased region" description="Polar residues" evidence="2">
    <location>
        <begin position="278"/>
        <end position="290"/>
    </location>
</feature>
<feature type="region of interest" description="Disordered" evidence="2">
    <location>
        <begin position="104"/>
        <end position="363"/>
    </location>
</feature>
<evidence type="ECO:0000256" key="2">
    <source>
        <dbReference type="SAM" id="MobiDB-lite"/>
    </source>
</evidence>
<keyword evidence="1" id="KW-0143">Chaperone</keyword>
<feature type="compositionally biased region" description="Polar residues" evidence="2">
    <location>
        <begin position="122"/>
        <end position="139"/>
    </location>
</feature>
<dbReference type="SUPFAM" id="SSF63491">
    <property type="entry name" value="BAG domain"/>
    <property type="match status" value="1"/>
</dbReference>
<dbReference type="Pfam" id="PF02179">
    <property type="entry name" value="BAG"/>
    <property type="match status" value="1"/>
</dbReference>
<reference evidence="4" key="2">
    <citation type="submission" date="2023-05" db="EMBL/GenBank/DDBJ databases">
        <authorList>
            <person name="Fouks B."/>
        </authorList>
    </citation>
    <scope>NUCLEOTIDE SEQUENCE</scope>
    <source>
        <strain evidence="4">Stay&amp;Tobe</strain>
        <tissue evidence="4">Testes</tissue>
    </source>
</reference>
<name>A0AAD8E7K4_DIPPU</name>
<evidence type="ECO:0000259" key="3">
    <source>
        <dbReference type="PROSITE" id="PS51035"/>
    </source>
</evidence>
<feature type="compositionally biased region" description="Low complexity" evidence="2">
    <location>
        <begin position="235"/>
        <end position="246"/>
    </location>
</feature>
<protein>
    <recommendedName>
        <fullName evidence="3">BAG domain-containing protein</fullName>
    </recommendedName>
</protein>
<feature type="compositionally biased region" description="Basic and acidic residues" evidence="2">
    <location>
        <begin position="516"/>
        <end position="538"/>
    </location>
</feature>
<feature type="compositionally biased region" description="Polar residues" evidence="2">
    <location>
        <begin position="296"/>
        <end position="313"/>
    </location>
</feature>
<keyword evidence="5" id="KW-1185">Reference proteome</keyword>
<dbReference type="InterPro" id="IPR003103">
    <property type="entry name" value="BAG_domain"/>
</dbReference>
<dbReference type="InterPro" id="IPR039773">
    <property type="entry name" value="BAG_chaperone_regulator"/>
</dbReference>
<reference evidence="4" key="1">
    <citation type="journal article" date="2023" name="IScience">
        <title>Live-bearing cockroach genome reveals convergent evolutionary mechanisms linked to viviparity in insects and beyond.</title>
        <authorList>
            <person name="Fouks B."/>
            <person name="Harrison M.C."/>
            <person name="Mikhailova A.A."/>
            <person name="Marchal E."/>
            <person name="English S."/>
            <person name="Carruthers M."/>
            <person name="Jennings E.C."/>
            <person name="Chiamaka E.L."/>
            <person name="Frigard R.A."/>
            <person name="Pippel M."/>
            <person name="Attardo G.M."/>
            <person name="Benoit J.B."/>
            <person name="Bornberg-Bauer E."/>
            <person name="Tobe S.S."/>
        </authorList>
    </citation>
    <scope>NUCLEOTIDE SEQUENCE</scope>
    <source>
        <strain evidence="4">Stay&amp;Tobe</strain>
    </source>
</reference>
<dbReference type="GO" id="GO:0005634">
    <property type="term" value="C:nucleus"/>
    <property type="evidence" value="ECO:0007669"/>
    <property type="project" value="TreeGrafter"/>
</dbReference>
<dbReference type="SMART" id="SM00264">
    <property type="entry name" value="BAG"/>
    <property type="match status" value="1"/>
</dbReference>
<dbReference type="GO" id="GO:0016020">
    <property type="term" value="C:membrane"/>
    <property type="evidence" value="ECO:0007669"/>
    <property type="project" value="TreeGrafter"/>
</dbReference>
<sequence length="586" mass="65209">MSFSYRDKPRLSERLRGKSGDEILNELEEQFDQDRKMFFETNPNWRSTPMTGPFSRTGFPFDDDMISRGRQDIRSHLDDLAQRHPEFADHLRCPPWGGEVGNVHTFGRKRRGSGTGSVDGDVQSQASAAGSSNTESPVNQEPEDRGRGRPGNLNQHGLRNTVDLGQQQHQESEDKQTRGQRSMSAPPDNRSQQQPQRFVSRLEINPVNPADPTSGGGPSTVTTDNHGKPPVAPKQMHQQQTSKQQQSGNVRHIPIFVEGRDEPLLPKVGPETVEQVFPQPTTDHMQQTFSRPGFSSPHQFYPQQQPAQSSRGFQQHHMAPPSPKQQQQGKPSPPPQQQTKAASPPPPKQPQAPPANDPISRVQVVAKDVAELQAQVEKYTGTSRKDKDYIYLDEMLTRNLLKLDDIDTEGKDNVRQARKEVIKTIQKCISILETKVPNPEEEKLPQSLEESKTEEPMQTESETATEENKNNISEGTMEVTVPVDDKQPPPENTMEVAASVDDKQPAESTMEIAAPAEDKQLPTEAEVESKPDSTKEETAQLPMEVQESKQTETAVTDAKDSAVTEETKDNGQSEVENPAVSEKKSS</sequence>
<gene>
    <name evidence="4" type="ORF">L9F63_004153</name>
</gene>
<feature type="compositionally biased region" description="Polar residues" evidence="2">
    <location>
        <begin position="179"/>
        <end position="197"/>
    </location>
</feature>
<dbReference type="Gene3D" id="1.20.58.120">
    <property type="entry name" value="BAG domain"/>
    <property type="match status" value="1"/>
</dbReference>
<dbReference type="GO" id="GO:0051087">
    <property type="term" value="F:protein-folding chaperone binding"/>
    <property type="evidence" value="ECO:0007669"/>
    <property type="project" value="InterPro"/>
</dbReference>
<dbReference type="PANTHER" id="PTHR12329:SF5">
    <property type="entry name" value="STARVIN, ISOFORM E"/>
    <property type="match status" value="1"/>
</dbReference>
<dbReference type="GO" id="GO:0050821">
    <property type="term" value="P:protein stabilization"/>
    <property type="evidence" value="ECO:0007669"/>
    <property type="project" value="TreeGrafter"/>
</dbReference>
<feature type="compositionally biased region" description="Polar residues" evidence="2">
    <location>
        <begin position="152"/>
        <end position="169"/>
    </location>
</feature>
<feature type="compositionally biased region" description="Basic and acidic residues" evidence="2">
    <location>
        <begin position="557"/>
        <end position="571"/>
    </location>
</feature>